<dbReference type="RefSeq" id="WP_087820973.1">
    <property type="nucleotide sequence ID" value="NZ_FYAH01000003.1"/>
</dbReference>
<gene>
    <name evidence="1" type="ORF">PAQU9191_02248</name>
</gene>
<name>A0A1Y6L103_9GAMM</name>
<dbReference type="Gene3D" id="3.40.720.10">
    <property type="entry name" value="Alkaline Phosphatase, subunit A"/>
    <property type="match status" value="1"/>
</dbReference>
<reference evidence="2" key="1">
    <citation type="submission" date="2017-06" db="EMBL/GenBank/DDBJ databases">
        <authorList>
            <person name="Rodrigo-Torres L."/>
            <person name="Arahal R. D."/>
            <person name="Lucena T."/>
        </authorList>
    </citation>
    <scope>NUCLEOTIDE SEQUENCE [LARGE SCALE GENOMIC DNA]</scope>
    <source>
        <strain evidence="2">type strain: CECT 9192</strain>
    </source>
</reference>
<dbReference type="SUPFAM" id="SSF53649">
    <property type="entry name" value="Alkaline phosphatase-like"/>
    <property type="match status" value="1"/>
</dbReference>
<proteinExistence type="predicted"/>
<keyword evidence="2" id="KW-1185">Reference proteome</keyword>
<evidence type="ECO:0000313" key="1">
    <source>
        <dbReference type="EMBL" id="SMY17007.1"/>
    </source>
</evidence>
<dbReference type="EMBL" id="FYAH01000003">
    <property type="protein sequence ID" value="SMY17007.1"/>
    <property type="molecule type" value="Genomic_DNA"/>
</dbReference>
<organism evidence="1 2">
    <name type="scientific">Photobacterium aquimaris</name>
    <dbReference type="NCBI Taxonomy" id="512643"/>
    <lineage>
        <taxon>Bacteria</taxon>
        <taxon>Pseudomonadati</taxon>
        <taxon>Pseudomonadota</taxon>
        <taxon>Gammaproteobacteria</taxon>
        <taxon>Vibrionales</taxon>
        <taxon>Vibrionaceae</taxon>
        <taxon>Photobacterium</taxon>
    </lineage>
</organism>
<protein>
    <submittedName>
        <fullName evidence="1">Type I phosphodiesterase / nucleotide pyrophosphatase</fullName>
    </submittedName>
</protein>
<dbReference type="InterPro" id="IPR002591">
    <property type="entry name" value="Phosphodiest/P_Trfase"/>
</dbReference>
<dbReference type="Proteomes" id="UP000196485">
    <property type="component" value="Unassembled WGS sequence"/>
</dbReference>
<accession>A0A1Y6L103</accession>
<dbReference type="InterPro" id="IPR017850">
    <property type="entry name" value="Alkaline_phosphatase_core_sf"/>
</dbReference>
<dbReference type="AlphaFoldDB" id="A0A1Y6L103"/>
<evidence type="ECO:0000313" key="2">
    <source>
        <dbReference type="Proteomes" id="UP000196485"/>
    </source>
</evidence>
<dbReference type="Pfam" id="PF01663">
    <property type="entry name" value="Phosphodiest"/>
    <property type="match status" value="1"/>
</dbReference>
<sequence>MNKKIIFLLTDALRGDYPELHDMKFLKQKLSEDNRIASRAVHPSTGFCEIIEYVLGQSASEHGMLAQITAKENWHEMKYRPYLSVLYKYNNIFGNIPKVRGVWRIFLDKLMSSITEPEVARVRYHIPIHMLDYFRATESLYEYDSWEFGGENNLFYWFKENNISYDIDNFVKFNKIKGIDKDRFEDINNKIKNKSLKDFTLAYIGNAEMAHFKGTTSNEFKEYMVDMDKSLEVLSKNLDEHYDNYELVILGDHGMVDVEQHVDCISEIKKIANDLGISEGKDYIYFVDSTCLRLWFKQPELHQSLFDKKLVDIIGEHLELTDDITNYLDKFKPEYGNLLYLIQGKKIFYPDFFNTKANVGMHGYKHDIFGQQGLLLLTGPNVENNDVDKIELKDIKSLIISRYQNGK</sequence>